<dbReference type="CDD" id="cd04301">
    <property type="entry name" value="NAT_SF"/>
    <property type="match status" value="1"/>
</dbReference>
<dbReference type="Proteomes" id="UP000569951">
    <property type="component" value="Unassembled WGS sequence"/>
</dbReference>
<dbReference type="Pfam" id="PF00583">
    <property type="entry name" value="Acetyltransf_1"/>
    <property type="match status" value="1"/>
</dbReference>
<comment type="caution">
    <text evidence="2">The sequence shown here is derived from an EMBL/GenBank/DDBJ whole genome shotgun (WGS) entry which is preliminary data.</text>
</comment>
<dbReference type="RefSeq" id="WP_183986057.1">
    <property type="nucleotide sequence ID" value="NZ_JACHHG010000004.1"/>
</dbReference>
<dbReference type="SUPFAM" id="SSF55729">
    <property type="entry name" value="Acyl-CoA N-acyltransferases (Nat)"/>
    <property type="match status" value="1"/>
</dbReference>
<dbReference type="InterPro" id="IPR038764">
    <property type="entry name" value="GNAT_N_AcTrfase_prd"/>
</dbReference>
<dbReference type="PANTHER" id="PTHR41700:SF1">
    <property type="entry name" value="N-ACETYLTRANSFERASE DOMAIN-CONTAINING PROTEIN"/>
    <property type="match status" value="1"/>
</dbReference>
<dbReference type="GO" id="GO:0016747">
    <property type="term" value="F:acyltransferase activity, transferring groups other than amino-acyl groups"/>
    <property type="evidence" value="ECO:0007669"/>
    <property type="project" value="InterPro"/>
</dbReference>
<evidence type="ECO:0000313" key="2">
    <source>
        <dbReference type="EMBL" id="MBB6098044.1"/>
    </source>
</evidence>
<organism evidence="2 3">
    <name type="scientific">Deinobacterium chartae</name>
    <dbReference type="NCBI Taxonomy" id="521158"/>
    <lineage>
        <taxon>Bacteria</taxon>
        <taxon>Thermotogati</taxon>
        <taxon>Deinococcota</taxon>
        <taxon>Deinococci</taxon>
        <taxon>Deinococcales</taxon>
        <taxon>Deinococcaceae</taxon>
        <taxon>Deinobacterium</taxon>
    </lineage>
</organism>
<dbReference type="Gene3D" id="3.40.630.30">
    <property type="match status" value="1"/>
</dbReference>
<reference evidence="2 3" key="1">
    <citation type="submission" date="2020-08" db="EMBL/GenBank/DDBJ databases">
        <title>Genomic Encyclopedia of Type Strains, Phase IV (KMG-IV): sequencing the most valuable type-strain genomes for metagenomic binning, comparative biology and taxonomic classification.</title>
        <authorList>
            <person name="Goeker M."/>
        </authorList>
    </citation>
    <scope>NUCLEOTIDE SEQUENCE [LARGE SCALE GENOMIC DNA]</scope>
    <source>
        <strain evidence="2 3">DSM 21458</strain>
    </source>
</reference>
<protein>
    <submittedName>
        <fullName evidence="2">Chorismate synthase</fullName>
        <ecNumber evidence="2">4.2.3.5</ecNumber>
    </submittedName>
</protein>
<dbReference type="EMBL" id="JACHHG010000004">
    <property type="protein sequence ID" value="MBB6098044.1"/>
    <property type="molecule type" value="Genomic_DNA"/>
</dbReference>
<dbReference type="PROSITE" id="PS51186">
    <property type="entry name" value="GNAT"/>
    <property type="match status" value="1"/>
</dbReference>
<dbReference type="AlphaFoldDB" id="A0A841HZF2"/>
<evidence type="ECO:0000259" key="1">
    <source>
        <dbReference type="PROSITE" id="PS51186"/>
    </source>
</evidence>
<gene>
    <name evidence="2" type="ORF">HNR42_001467</name>
</gene>
<evidence type="ECO:0000313" key="3">
    <source>
        <dbReference type="Proteomes" id="UP000569951"/>
    </source>
</evidence>
<feature type="domain" description="N-acetyltransferase" evidence="1">
    <location>
        <begin position="4"/>
        <end position="151"/>
    </location>
</feature>
<keyword evidence="2" id="KW-0456">Lyase</keyword>
<dbReference type="InterPro" id="IPR000182">
    <property type="entry name" value="GNAT_dom"/>
</dbReference>
<sequence length="254" mass="27929">MSTVVIRDLTSAQEAGEVEELQLAVWGRSERDVVPKGLLIAASMHGGMLAGAFDGERMVGFAFGFATHDPATLHSHMVGVLPEYRGAGVGLQLKLYQKQWCLAHGLTRMQWTYDPLRGANASFNLRKLGATVRRYWPDLYGPMTGMNAGVPSDRALAEWELLAPPRAARDLRDLEAVNRPEGEAPAGWTPDLTAPRLKFWIPRDFGALLLADPALALAWRLESRAALQHYLGRGYALTGFSSRDGNAYLLERGE</sequence>
<dbReference type="PANTHER" id="PTHR41700">
    <property type="entry name" value="GCN5-RELATED N-ACETYLTRANSFERASE"/>
    <property type="match status" value="1"/>
</dbReference>
<dbReference type="EC" id="4.2.3.5" evidence="2"/>
<keyword evidence="3" id="KW-1185">Reference proteome</keyword>
<dbReference type="InterPro" id="IPR016181">
    <property type="entry name" value="Acyl_CoA_acyltransferase"/>
</dbReference>
<dbReference type="GO" id="GO:0004107">
    <property type="term" value="F:chorismate synthase activity"/>
    <property type="evidence" value="ECO:0007669"/>
    <property type="project" value="UniProtKB-EC"/>
</dbReference>
<accession>A0A841HZF2</accession>
<proteinExistence type="predicted"/>
<name>A0A841HZF2_9DEIO</name>